<evidence type="ECO:0000256" key="3">
    <source>
        <dbReference type="ARBA" id="ARBA00023004"/>
    </source>
</evidence>
<comment type="caution">
    <text evidence="6">The sequence shown here is derived from an EMBL/GenBank/DDBJ whole genome shotgun (WGS) entry which is preliminary data.</text>
</comment>
<feature type="domain" description="Cytochrome c" evidence="5">
    <location>
        <begin position="398"/>
        <end position="485"/>
    </location>
</feature>
<protein>
    <submittedName>
        <fullName evidence="6">C-type cytochrome</fullName>
    </submittedName>
</protein>
<name>A0A4U0GRJ2_9SPHI</name>
<dbReference type="GO" id="GO:0046872">
    <property type="term" value="F:metal ion binding"/>
    <property type="evidence" value="ECO:0007669"/>
    <property type="project" value="UniProtKB-KW"/>
</dbReference>
<sequence>MTSTKQIYILHIFCIILTGCTSSNSEEIISSIEVGNSILTLSKVADNLDVPWDLQYDPLNNVIIFSEIAGKIKKLDLRTNEVTSIAHLEDVYQLRTLGLLGMALYQPNKGQHYLYLSYTSKTDKNIYSNLVRYDFKEDKLSNPKTLLQIPGNTGHNGSRIIISKDNKILWATGDAAHDNYAQDTTSLNGKILRLNPDGSIPNDNPIANSYVYAWGFRNIQGLTQSASGSIYTSEHGDAIEDEVNLIHPLHNYGWPQIEGMHDTDKEMAIAKISARTEPIHSWTPVIAPSGMAYYNSTAIPTWKNSLLLVTLKTQSMRILKLSDDGTTIVDENVLFTDYLGRLRSVLVLPNGDIYFSSSNRDWNPQKGFPKKKDDAIYRITKSNHVQGPVIRPKTVRKEIALSGKTLYEAYCSSCHKTDGAGIAHLFPSLRQSPIVLGDDNDLASLLLYGTADKKEKSPYEGKMPAFNFLTDEEIELIANYIRTSFGNTGSKISPQTIQSNRRQNAK</sequence>
<dbReference type="OrthoDB" id="9770043at2"/>
<keyword evidence="3 4" id="KW-0408">Iron</keyword>
<evidence type="ECO:0000259" key="5">
    <source>
        <dbReference type="PROSITE" id="PS51007"/>
    </source>
</evidence>
<dbReference type="GO" id="GO:0009055">
    <property type="term" value="F:electron transfer activity"/>
    <property type="evidence" value="ECO:0007669"/>
    <property type="project" value="InterPro"/>
</dbReference>
<organism evidence="6 7">
    <name type="scientific">Sphingobacterium alkalisoli</name>
    <dbReference type="NCBI Taxonomy" id="1874115"/>
    <lineage>
        <taxon>Bacteria</taxon>
        <taxon>Pseudomonadati</taxon>
        <taxon>Bacteroidota</taxon>
        <taxon>Sphingobacteriia</taxon>
        <taxon>Sphingobacteriales</taxon>
        <taxon>Sphingobacteriaceae</taxon>
        <taxon>Sphingobacterium</taxon>
    </lineage>
</organism>
<accession>A0A4U0GRJ2</accession>
<dbReference type="Pfam" id="PF07995">
    <property type="entry name" value="GSDH"/>
    <property type="match status" value="1"/>
</dbReference>
<dbReference type="SUPFAM" id="SSF50952">
    <property type="entry name" value="Soluble quinoprotein glucose dehydrogenase"/>
    <property type="match status" value="1"/>
</dbReference>
<evidence type="ECO:0000256" key="2">
    <source>
        <dbReference type="ARBA" id="ARBA00022723"/>
    </source>
</evidence>
<dbReference type="EMBL" id="SUKA01000009">
    <property type="protein sequence ID" value="TJY61467.1"/>
    <property type="molecule type" value="Genomic_DNA"/>
</dbReference>
<dbReference type="Proteomes" id="UP000309872">
    <property type="component" value="Unassembled WGS sequence"/>
</dbReference>
<evidence type="ECO:0000313" key="7">
    <source>
        <dbReference type="Proteomes" id="UP000309872"/>
    </source>
</evidence>
<evidence type="ECO:0000256" key="1">
    <source>
        <dbReference type="ARBA" id="ARBA00022617"/>
    </source>
</evidence>
<dbReference type="PROSITE" id="PS51257">
    <property type="entry name" value="PROKAR_LIPOPROTEIN"/>
    <property type="match status" value="1"/>
</dbReference>
<dbReference type="PANTHER" id="PTHR19328:SF13">
    <property type="entry name" value="HIPL1 PROTEIN"/>
    <property type="match status" value="1"/>
</dbReference>
<evidence type="ECO:0000256" key="4">
    <source>
        <dbReference type="PROSITE-ProRule" id="PRU00433"/>
    </source>
</evidence>
<dbReference type="InterPro" id="IPR009056">
    <property type="entry name" value="Cyt_c-like_dom"/>
</dbReference>
<gene>
    <name evidence="6" type="ORF">FAZ19_21445</name>
</gene>
<dbReference type="Pfam" id="PF00034">
    <property type="entry name" value="Cytochrom_C"/>
    <property type="match status" value="1"/>
</dbReference>
<proteinExistence type="predicted"/>
<dbReference type="Gene3D" id="1.10.760.10">
    <property type="entry name" value="Cytochrome c-like domain"/>
    <property type="match status" value="1"/>
</dbReference>
<keyword evidence="2 4" id="KW-0479">Metal-binding</keyword>
<keyword evidence="7" id="KW-1185">Reference proteome</keyword>
<dbReference type="GO" id="GO:0020037">
    <property type="term" value="F:heme binding"/>
    <property type="evidence" value="ECO:0007669"/>
    <property type="project" value="InterPro"/>
</dbReference>
<reference evidence="6 7" key="1">
    <citation type="submission" date="2019-04" db="EMBL/GenBank/DDBJ databases">
        <title>Sphingobacterium olei sp. nov., isolated from oil-contaminated soil.</title>
        <authorList>
            <person name="Liu B."/>
        </authorList>
    </citation>
    <scope>NUCLEOTIDE SEQUENCE [LARGE SCALE GENOMIC DNA]</scope>
    <source>
        <strain evidence="6 7">Y3L14</strain>
    </source>
</reference>
<dbReference type="InterPro" id="IPR011041">
    <property type="entry name" value="Quinoprot_gluc/sorb_DH_b-prop"/>
</dbReference>
<dbReference type="RefSeq" id="WP_136822821.1">
    <property type="nucleotide sequence ID" value="NZ_BMJX01000009.1"/>
</dbReference>
<dbReference type="AlphaFoldDB" id="A0A4U0GRJ2"/>
<dbReference type="Gene3D" id="2.120.10.30">
    <property type="entry name" value="TolB, C-terminal domain"/>
    <property type="match status" value="1"/>
</dbReference>
<dbReference type="PROSITE" id="PS51007">
    <property type="entry name" value="CYTC"/>
    <property type="match status" value="1"/>
</dbReference>
<dbReference type="SUPFAM" id="SSF46626">
    <property type="entry name" value="Cytochrome c"/>
    <property type="match status" value="1"/>
</dbReference>
<dbReference type="InterPro" id="IPR012938">
    <property type="entry name" value="Glc/Sorbosone_DH"/>
</dbReference>
<keyword evidence="1 4" id="KW-0349">Heme</keyword>
<dbReference type="InterPro" id="IPR011042">
    <property type="entry name" value="6-blade_b-propeller_TolB-like"/>
</dbReference>
<dbReference type="PANTHER" id="PTHR19328">
    <property type="entry name" value="HEDGEHOG-INTERACTING PROTEIN"/>
    <property type="match status" value="1"/>
</dbReference>
<evidence type="ECO:0000313" key="6">
    <source>
        <dbReference type="EMBL" id="TJY61467.1"/>
    </source>
</evidence>
<dbReference type="InterPro" id="IPR036909">
    <property type="entry name" value="Cyt_c-like_dom_sf"/>
</dbReference>